<dbReference type="eggNOG" id="ENOG5030ME6">
    <property type="taxonomic scope" value="Bacteria"/>
</dbReference>
<reference evidence="1 2" key="2">
    <citation type="submission" date="2007-01" db="EMBL/GenBank/DDBJ databases">
        <title>Sequencing of the draft genome and assembly of Thermosinus carboxydivorans Nor1.</title>
        <authorList>
            <consortium name="US DOE Joint Genome Institute (JGI-PGF)"/>
            <person name="Copeland A."/>
            <person name="Lucas S."/>
            <person name="Lapidus A."/>
            <person name="Barry K."/>
            <person name="Glavina del Rio T."/>
            <person name="Dalin E."/>
            <person name="Tice H."/>
            <person name="Bruce D."/>
            <person name="Pitluck S."/>
            <person name="Richardson P."/>
        </authorList>
    </citation>
    <scope>NUCLEOTIDE SEQUENCE [LARGE SCALE GENOMIC DNA]</scope>
    <source>
        <strain evidence="1 2">Nor1</strain>
    </source>
</reference>
<dbReference type="EMBL" id="AAWL01000020">
    <property type="protein sequence ID" value="EAX46863.1"/>
    <property type="molecule type" value="Genomic_DNA"/>
</dbReference>
<accession>A1HT08</accession>
<dbReference type="OrthoDB" id="1678803at2"/>
<dbReference type="Pfam" id="PF11209">
    <property type="entry name" value="LmeA"/>
    <property type="match status" value="1"/>
</dbReference>
<dbReference type="RefSeq" id="WP_007290162.1">
    <property type="nucleotide sequence ID" value="NZ_AAWL01000020.1"/>
</dbReference>
<comment type="caution">
    <text evidence="1">The sequence shown here is derived from an EMBL/GenBank/DDBJ whole genome shotgun (WGS) entry which is preliminary data.</text>
</comment>
<organism evidence="1 2">
    <name type="scientific">Thermosinus carboxydivorans Nor1</name>
    <dbReference type="NCBI Taxonomy" id="401526"/>
    <lineage>
        <taxon>Bacteria</taxon>
        <taxon>Bacillati</taxon>
        <taxon>Bacillota</taxon>
        <taxon>Negativicutes</taxon>
        <taxon>Selenomonadales</taxon>
        <taxon>Sporomusaceae</taxon>
        <taxon>Thermosinus</taxon>
    </lineage>
</organism>
<dbReference type="Proteomes" id="UP000005139">
    <property type="component" value="Unassembled WGS sequence"/>
</dbReference>
<evidence type="ECO:0000313" key="2">
    <source>
        <dbReference type="Proteomes" id="UP000005139"/>
    </source>
</evidence>
<gene>
    <name evidence="1" type="ORF">TcarDRAFT_0551</name>
</gene>
<keyword evidence="2" id="KW-1185">Reference proteome</keyword>
<sequence length="229" mass="24849">MKRLLSILFLLLVVVFAAAETVLPRLVGDAVAQGMRAATGSNQVTAAVQKRPALLMLGGAFDKITVTALDAKIDKLTFRELRAMLTDVQLDRDKLWARQAAIERVRDVELTGTITQDELARYLNQTVKGVRNAAVVITPGKMQVTTTYSLGGLASMVIALEGKVASDGQRIKFVTERFFLNNMPVGGTSGSVLAEIPLLDLKKLPFGVIVRDIVMENGQVTISADNRPR</sequence>
<name>A1HT08_9FIRM</name>
<dbReference type="InterPro" id="IPR021373">
    <property type="entry name" value="DUF2993"/>
</dbReference>
<evidence type="ECO:0000313" key="1">
    <source>
        <dbReference type="EMBL" id="EAX46863.1"/>
    </source>
</evidence>
<reference evidence="1 2" key="1">
    <citation type="submission" date="2007-01" db="EMBL/GenBank/DDBJ databases">
        <title>Annotation of the draft genome assembly of Thermosinus carboxydivorans Nor1.</title>
        <authorList>
            <consortium name="US DOE Joint Genome Institute (JGI-ORNL)"/>
            <person name="Larimer F."/>
            <person name="Land M."/>
            <person name="Hauser L."/>
        </authorList>
    </citation>
    <scope>NUCLEOTIDE SEQUENCE [LARGE SCALE GENOMIC DNA]</scope>
    <source>
        <strain evidence="1 2">Nor1</strain>
    </source>
</reference>
<proteinExistence type="predicted"/>
<protein>
    <recommendedName>
        <fullName evidence="3">DUF2993 domain-containing protein</fullName>
    </recommendedName>
</protein>
<dbReference type="AlphaFoldDB" id="A1HT08"/>
<evidence type="ECO:0008006" key="3">
    <source>
        <dbReference type="Google" id="ProtNLM"/>
    </source>
</evidence>